<gene>
    <name evidence="1" type="ORF">C8E99_2796</name>
</gene>
<evidence type="ECO:0000313" key="2">
    <source>
        <dbReference type="Proteomes" id="UP000256727"/>
    </source>
</evidence>
<comment type="caution">
    <text evidence="1">The sequence shown here is derived from an EMBL/GenBank/DDBJ whole genome shotgun (WGS) entry which is preliminary data.</text>
</comment>
<evidence type="ECO:0000313" key="1">
    <source>
        <dbReference type="EMBL" id="REE04938.1"/>
    </source>
</evidence>
<reference evidence="1 2" key="1">
    <citation type="submission" date="2018-07" db="EMBL/GenBank/DDBJ databases">
        <title>Sequencing the genomes of 1000 actinobacteria strains.</title>
        <authorList>
            <person name="Klenk H.-P."/>
        </authorList>
    </citation>
    <scope>NUCLEOTIDE SEQUENCE [LARGE SCALE GENOMIC DNA]</scope>
    <source>
        <strain evidence="1 2">DSM 14442</strain>
    </source>
</reference>
<proteinExistence type="predicted"/>
<dbReference type="AlphaFoldDB" id="A0A3D9LEY7"/>
<organism evidence="1 2">
    <name type="scientific">Citricoccus muralis</name>
    <dbReference type="NCBI Taxonomy" id="169134"/>
    <lineage>
        <taxon>Bacteria</taxon>
        <taxon>Bacillati</taxon>
        <taxon>Actinomycetota</taxon>
        <taxon>Actinomycetes</taxon>
        <taxon>Micrococcales</taxon>
        <taxon>Micrococcaceae</taxon>
        <taxon>Citricoccus</taxon>
    </lineage>
</organism>
<name>A0A3D9LEY7_9MICC</name>
<dbReference type="EMBL" id="QREH01000001">
    <property type="protein sequence ID" value="REE04938.1"/>
    <property type="molecule type" value="Genomic_DNA"/>
</dbReference>
<dbReference type="Proteomes" id="UP000256727">
    <property type="component" value="Unassembled WGS sequence"/>
</dbReference>
<keyword evidence="2" id="KW-1185">Reference proteome</keyword>
<accession>A0A3D9LEY7</accession>
<sequence length="79" mass="7293">MGAVGAAAAAGAGALPIRRFRVGVDEAGADCIESAGLDPGVSPFWSDGSTMEEGSTVEEGSAAVVAGAAAAGAGTGVVG</sequence>
<protein>
    <submittedName>
        <fullName evidence="1">Uncharacterized protein</fullName>
    </submittedName>
</protein>